<reference evidence="2 3" key="1">
    <citation type="submission" date="2021-12" db="EMBL/GenBank/DDBJ databases">
        <title>Complete genome sequence of Phytobacter diazotrophicus TA9734.</title>
        <authorList>
            <person name="Kubota H."/>
            <person name="Nakayama Y."/>
            <person name="Ariyoshi T."/>
        </authorList>
    </citation>
    <scope>NUCLEOTIDE SEQUENCE [LARGE SCALE GENOMIC DNA]</scope>
    <source>
        <strain evidence="2 3">TA9734</strain>
    </source>
</reference>
<feature type="region of interest" description="Disordered" evidence="1">
    <location>
        <begin position="1"/>
        <end position="22"/>
    </location>
</feature>
<gene>
    <name evidence="2" type="ORF">PDTA9734_47250</name>
</gene>
<proteinExistence type="predicted"/>
<dbReference type="Proteomes" id="UP001320460">
    <property type="component" value="Chromosome"/>
</dbReference>
<accession>A0ABM7W195</accession>
<evidence type="ECO:0000313" key="3">
    <source>
        <dbReference type="Proteomes" id="UP001320460"/>
    </source>
</evidence>
<organism evidence="2 3">
    <name type="scientific">Phytobacter diazotrophicus</name>
    <dbReference type="NCBI Taxonomy" id="395631"/>
    <lineage>
        <taxon>Bacteria</taxon>
        <taxon>Pseudomonadati</taxon>
        <taxon>Pseudomonadota</taxon>
        <taxon>Gammaproteobacteria</taxon>
        <taxon>Enterobacterales</taxon>
        <taxon>Enterobacteriaceae</taxon>
        <taxon>Phytobacter</taxon>
    </lineage>
</organism>
<evidence type="ECO:0000313" key="2">
    <source>
        <dbReference type="EMBL" id="BDD53238.1"/>
    </source>
</evidence>
<keyword evidence="3" id="KW-1185">Reference proteome</keyword>
<evidence type="ECO:0000256" key="1">
    <source>
        <dbReference type="SAM" id="MobiDB-lite"/>
    </source>
</evidence>
<dbReference type="EMBL" id="AP025334">
    <property type="protein sequence ID" value="BDD53238.1"/>
    <property type="molecule type" value="Genomic_DNA"/>
</dbReference>
<dbReference type="RefSeq" id="WP_172600686.1">
    <property type="nucleotide sequence ID" value="NZ_AP025334.1"/>
</dbReference>
<protein>
    <submittedName>
        <fullName evidence="2">Uncharacterized protein</fullName>
    </submittedName>
</protein>
<sequence length="49" mass="5198">MADNTSQFSGVSGSVGTSGMNNPNDVKALQKMIIDAGYNHIRGNNICLR</sequence>
<name>A0ABM7W195_9ENTR</name>
<feature type="compositionally biased region" description="Low complexity" evidence="1">
    <location>
        <begin position="9"/>
        <end position="19"/>
    </location>
</feature>